<dbReference type="PANTHER" id="PTHR44169:SF6">
    <property type="entry name" value="NADPH-DEPENDENT 1-ACYLDIHYDROXYACETONE PHOSPHATE REDUCTASE"/>
    <property type="match status" value="1"/>
</dbReference>
<gene>
    <name evidence="3" type="ORF">C1I92_06060</name>
</gene>
<dbReference type="Gene3D" id="3.40.50.720">
    <property type="entry name" value="NAD(P)-binding Rossmann-like Domain"/>
    <property type="match status" value="1"/>
</dbReference>
<dbReference type="SUPFAM" id="SSF51735">
    <property type="entry name" value="NAD(P)-binding Rossmann-fold domains"/>
    <property type="match status" value="1"/>
</dbReference>
<comment type="similarity">
    <text evidence="1">Belongs to the short-chain dehydrogenases/reductases (SDR) family.</text>
</comment>
<evidence type="ECO:0000256" key="1">
    <source>
        <dbReference type="ARBA" id="ARBA00006484"/>
    </source>
</evidence>
<protein>
    <submittedName>
        <fullName evidence="3">Oxidoreductase</fullName>
    </submittedName>
</protein>
<dbReference type="GO" id="GO:0016491">
    <property type="term" value="F:oxidoreductase activity"/>
    <property type="evidence" value="ECO:0007669"/>
    <property type="project" value="UniProtKB-KW"/>
</dbReference>
<dbReference type="EMBL" id="POTW01000010">
    <property type="protein sequence ID" value="PZF85140.1"/>
    <property type="molecule type" value="Genomic_DNA"/>
</dbReference>
<dbReference type="Pfam" id="PF00106">
    <property type="entry name" value="adh_short"/>
    <property type="match status" value="1"/>
</dbReference>
<dbReference type="InterPro" id="IPR002347">
    <property type="entry name" value="SDR_fam"/>
</dbReference>
<dbReference type="InterPro" id="IPR020904">
    <property type="entry name" value="Sc_DH/Rdtase_CS"/>
</dbReference>
<organism evidence="3 4">
    <name type="scientific">Jiangella anatolica</name>
    <dbReference type="NCBI Taxonomy" id="2670374"/>
    <lineage>
        <taxon>Bacteria</taxon>
        <taxon>Bacillati</taxon>
        <taxon>Actinomycetota</taxon>
        <taxon>Actinomycetes</taxon>
        <taxon>Jiangellales</taxon>
        <taxon>Jiangellaceae</taxon>
        <taxon>Jiangella</taxon>
    </lineage>
</organism>
<dbReference type="PROSITE" id="PS00061">
    <property type="entry name" value="ADH_SHORT"/>
    <property type="match status" value="1"/>
</dbReference>
<comment type="caution">
    <text evidence="3">The sequence shown here is derived from an EMBL/GenBank/DDBJ whole genome shotgun (WGS) entry which is preliminary data.</text>
</comment>
<keyword evidence="4" id="KW-1185">Reference proteome</keyword>
<evidence type="ECO:0000313" key="4">
    <source>
        <dbReference type="Proteomes" id="UP000248764"/>
    </source>
</evidence>
<dbReference type="AlphaFoldDB" id="A0A2W2BIQ2"/>
<evidence type="ECO:0000313" key="3">
    <source>
        <dbReference type="EMBL" id="PZF85140.1"/>
    </source>
</evidence>
<reference evidence="3 4" key="1">
    <citation type="submission" date="2018-01" db="EMBL/GenBank/DDBJ databases">
        <title>Draft genome sequence of Jiangella sp. GTF31.</title>
        <authorList>
            <person name="Sahin N."/>
            <person name="Ay H."/>
            <person name="Saygin H."/>
        </authorList>
    </citation>
    <scope>NUCLEOTIDE SEQUENCE [LARGE SCALE GENOMIC DNA]</scope>
    <source>
        <strain evidence="3 4">GTF31</strain>
    </source>
</reference>
<dbReference type="PANTHER" id="PTHR44169">
    <property type="entry name" value="NADPH-DEPENDENT 1-ACYLDIHYDROXYACETONE PHOSPHATE REDUCTASE"/>
    <property type="match status" value="1"/>
</dbReference>
<dbReference type="RefSeq" id="WP_111253766.1">
    <property type="nucleotide sequence ID" value="NZ_POTW01000010.1"/>
</dbReference>
<keyword evidence="2" id="KW-0560">Oxidoreductase</keyword>
<dbReference type="PRINTS" id="PR00081">
    <property type="entry name" value="GDHRDH"/>
</dbReference>
<proteinExistence type="inferred from homology"/>
<sequence length="250" mass="26932">MRISGNTVLVAGGTSGIGRGLAMRLHEAGNHVIVAGRRKELLDEIVAEHAGIGAEQFDVTDDASIRELAARATASYPELNVLVTMAGIMVPEKVLDPDSLEITERTVTTNLLGTIRLVHAFAPHLVSRPDAVIATVTSGLAYVPLPLTPTYSATKAAVHSYTESLREQLRDTSVQVIEIAPPLTRTTLMGAGTDNELAMPLEDFLTEIMGLLEAQPDARQILVDRVKRQRFAEIDGTYDQILALQAARTS</sequence>
<name>A0A2W2BIQ2_9ACTN</name>
<evidence type="ECO:0000256" key="2">
    <source>
        <dbReference type="ARBA" id="ARBA00023002"/>
    </source>
</evidence>
<dbReference type="Proteomes" id="UP000248764">
    <property type="component" value="Unassembled WGS sequence"/>
</dbReference>
<accession>A0A2W2BIQ2</accession>
<dbReference type="InterPro" id="IPR036291">
    <property type="entry name" value="NAD(P)-bd_dom_sf"/>
</dbReference>